<feature type="transmembrane region" description="Helical" evidence="5">
    <location>
        <begin position="109"/>
        <end position="135"/>
    </location>
</feature>
<dbReference type="PROSITE" id="PS50850">
    <property type="entry name" value="MFS"/>
    <property type="match status" value="1"/>
</dbReference>
<feature type="transmembrane region" description="Helical" evidence="5">
    <location>
        <begin position="420"/>
        <end position="443"/>
    </location>
</feature>
<dbReference type="EMBL" id="LJQB01000027">
    <property type="protein sequence ID" value="KPW86230.1"/>
    <property type="molecule type" value="Genomic_DNA"/>
</dbReference>
<name>A0A0N8R2A3_9PSED</name>
<dbReference type="PATRIC" id="fig|200452.3.peg.2728"/>
<dbReference type="InterPro" id="IPR011701">
    <property type="entry name" value="MFS"/>
</dbReference>
<feature type="domain" description="Major facilitator superfamily (MFS) profile" evidence="6">
    <location>
        <begin position="35"/>
        <end position="449"/>
    </location>
</feature>
<feature type="transmembrane region" description="Helical" evidence="5">
    <location>
        <begin position="288"/>
        <end position="317"/>
    </location>
</feature>
<dbReference type="Gene3D" id="1.20.1250.20">
    <property type="entry name" value="MFS general substrate transporter like domains"/>
    <property type="match status" value="2"/>
</dbReference>
<dbReference type="AlphaFoldDB" id="A0A0N8R2A3"/>
<dbReference type="Proteomes" id="UP000050411">
    <property type="component" value="Unassembled WGS sequence"/>
</dbReference>
<feature type="transmembrane region" description="Helical" evidence="5">
    <location>
        <begin position="172"/>
        <end position="192"/>
    </location>
</feature>
<sequence>MNPFSLGRARHAWRFPMPNNKNASLGKIHRFSWVSLLVCWMIWILNAYDREIVLRLGPTISKHFDLSADQWGTVATVVMLALAVLDIPGSIWSDRYGGGWKRARFQVPLVLGYTALSFLSGFKALSGSLASFIALRVGVNLGAGWGEPVGVSNTAEWWPVERRGFALGAHHTGYPIGAMLSGIVASFVISTYGEENWRYVFFFAFVVALPLMIFWARYSTAERITQLYVDIAAKGMTPPDSTPSTNVKGQVWKSVKATLSNRNIALTAGNTLLTQVVYMGVNIVLPAYLYNILSLSLAESAGMSVVFTLTGILGQLIWPSLSDIIGRRITLIICGIWMAVSVGAFYFANTILIVIAVQLLFGLVANAVWPIYYAVASDSAQPSATSTANGIITTAMFIGGGIAPVLMGTLISMGGGWTSLSGYTVCFFVMAGCALGGAFLQLFSHRPELLTVQRSV</sequence>
<evidence type="ECO:0000256" key="4">
    <source>
        <dbReference type="ARBA" id="ARBA00023136"/>
    </source>
</evidence>
<dbReference type="GO" id="GO:0046943">
    <property type="term" value="F:carboxylic acid transmembrane transporter activity"/>
    <property type="evidence" value="ECO:0007669"/>
    <property type="project" value="TreeGrafter"/>
</dbReference>
<evidence type="ECO:0000313" key="7">
    <source>
        <dbReference type="EMBL" id="KPW86230.1"/>
    </source>
</evidence>
<evidence type="ECO:0000256" key="5">
    <source>
        <dbReference type="SAM" id="Phobius"/>
    </source>
</evidence>
<organism evidence="7 8">
    <name type="scientific">Pseudomonas congelans</name>
    <dbReference type="NCBI Taxonomy" id="200452"/>
    <lineage>
        <taxon>Bacteria</taxon>
        <taxon>Pseudomonadati</taxon>
        <taxon>Pseudomonadota</taxon>
        <taxon>Gammaproteobacteria</taxon>
        <taxon>Pseudomonadales</taxon>
        <taxon>Pseudomonadaceae</taxon>
        <taxon>Pseudomonas</taxon>
    </lineage>
</organism>
<dbReference type="PANTHER" id="PTHR23508">
    <property type="entry name" value="CARBOXYLIC ACID TRANSPORTER PROTEIN HOMOLOG"/>
    <property type="match status" value="1"/>
</dbReference>
<dbReference type="InterPro" id="IPR020846">
    <property type="entry name" value="MFS_dom"/>
</dbReference>
<feature type="transmembrane region" description="Helical" evidence="5">
    <location>
        <begin position="387"/>
        <end position="414"/>
    </location>
</feature>
<feature type="transmembrane region" description="Helical" evidence="5">
    <location>
        <begin position="68"/>
        <end position="88"/>
    </location>
</feature>
<comment type="subcellular location">
    <subcellularLocation>
        <location evidence="1">Membrane</location>
        <topology evidence="1">Multi-pass membrane protein</topology>
    </subcellularLocation>
</comment>
<reference evidence="7 8" key="1">
    <citation type="submission" date="2015-09" db="EMBL/GenBank/DDBJ databases">
        <title>Genome announcement of multiple Pseudomonas syringae strains.</title>
        <authorList>
            <person name="Thakur S."/>
            <person name="Wang P.W."/>
            <person name="Gong Y."/>
            <person name="Weir B.S."/>
            <person name="Guttman D.S."/>
        </authorList>
    </citation>
    <scope>NUCLEOTIDE SEQUENCE [LARGE SCALE GENOMIC DNA]</scope>
    <source>
        <strain evidence="7 8">ICMP19117</strain>
    </source>
</reference>
<evidence type="ECO:0000256" key="1">
    <source>
        <dbReference type="ARBA" id="ARBA00004141"/>
    </source>
</evidence>
<dbReference type="GO" id="GO:0005886">
    <property type="term" value="C:plasma membrane"/>
    <property type="evidence" value="ECO:0007669"/>
    <property type="project" value="TreeGrafter"/>
</dbReference>
<accession>A0A0N8R2A3</accession>
<keyword evidence="3 5" id="KW-1133">Transmembrane helix</keyword>
<evidence type="ECO:0000259" key="6">
    <source>
        <dbReference type="PROSITE" id="PS50850"/>
    </source>
</evidence>
<proteinExistence type="predicted"/>
<dbReference type="Pfam" id="PF07690">
    <property type="entry name" value="MFS_1"/>
    <property type="match status" value="2"/>
</dbReference>
<feature type="transmembrane region" description="Helical" evidence="5">
    <location>
        <begin position="329"/>
        <end position="347"/>
    </location>
</feature>
<evidence type="ECO:0000313" key="8">
    <source>
        <dbReference type="Proteomes" id="UP000050411"/>
    </source>
</evidence>
<dbReference type="SUPFAM" id="SSF103473">
    <property type="entry name" value="MFS general substrate transporter"/>
    <property type="match status" value="1"/>
</dbReference>
<feature type="transmembrane region" description="Helical" evidence="5">
    <location>
        <begin position="353"/>
        <end position="375"/>
    </location>
</feature>
<comment type="caution">
    <text evidence="7">The sequence shown here is derived from an EMBL/GenBank/DDBJ whole genome shotgun (WGS) entry which is preliminary data.</text>
</comment>
<gene>
    <name evidence="7" type="ORF">ALO92_04887</name>
</gene>
<dbReference type="InterPro" id="IPR036259">
    <property type="entry name" value="MFS_trans_sf"/>
</dbReference>
<protein>
    <submittedName>
        <fullName evidence="7">Proteinral substrate transporter:Major facilitator superfamily</fullName>
    </submittedName>
</protein>
<evidence type="ECO:0000256" key="3">
    <source>
        <dbReference type="ARBA" id="ARBA00022989"/>
    </source>
</evidence>
<keyword evidence="2 5" id="KW-0812">Transmembrane</keyword>
<keyword evidence="4 5" id="KW-0472">Membrane</keyword>
<feature type="transmembrane region" description="Helical" evidence="5">
    <location>
        <begin position="199"/>
        <end position="218"/>
    </location>
</feature>
<feature type="transmembrane region" description="Helical" evidence="5">
    <location>
        <begin position="31"/>
        <end position="48"/>
    </location>
</feature>
<dbReference type="PANTHER" id="PTHR23508:SF10">
    <property type="entry name" value="CARBOXYLIC ACID TRANSPORTER PROTEIN HOMOLOG"/>
    <property type="match status" value="1"/>
</dbReference>
<evidence type="ECO:0000256" key="2">
    <source>
        <dbReference type="ARBA" id="ARBA00022692"/>
    </source>
</evidence>